<comment type="similarity">
    <text evidence="1">Belongs to the ROK (NagC/XylR) family.</text>
</comment>
<dbReference type="SUPFAM" id="SSF53067">
    <property type="entry name" value="Actin-like ATPase domain"/>
    <property type="match status" value="1"/>
</dbReference>
<dbReference type="EC" id="2.7.1.2" evidence="2"/>
<sequence length="333" mass="31703">MAALPPPVPPTAVGIDLGGTKIAAALVGADGTITSRASLPTPAAAGPEAVLDAIAELAAPLLAAAAAAGAPALGVGIGAAGVIDPATATVLSATDHLPGWAGTDLRAGLGARLEIHPSAVHAVNDVHAHALGEGWLGAAAGASSVLLAAFGTGIGGSLLLDGVPLFGARQVGGHLGHVPSVEATGLRCPCGGTGHLEAIASGPSLHALYLRSGGDPAVPDARAVFDRAAAGDLLALSAIDTAATAAGRALGGLANALDPTAVIVSGGLADAGDSWWAPLRAAFAAELIGPLSSLVPQPAALGADAALAGAASLLLAPAASTHLPAFKEPTPCC</sequence>
<name>A0ABU2BQ64_9MICC</name>
<keyword evidence="3" id="KW-1185">Reference proteome</keyword>
<dbReference type="EMBL" id="JAVDYI010000001">
    <property type="protein sequence ID" value="MDR7359878.1"/>
    <property type="molecule type" value="Genomic_DNA"/>
</dbReference>
<dbReference type="PANTHER" id="PTHR18964">
    <property type="entry name" value="ROK (REPRESSOR, ORF, KINASE) FAMILY"/>
    <property type="match status" value="1"/>
</dbReference>
<proteinExistence type="inferred from homology"/>
<gene>
    <name evidence="2" type="ORF">J2S64_003569</name>
</gene>
<dbReference type="Gene3D" id="3.30.420.40">
    <property type="match status" value="2"/>
</dbReference>
<dbReference type="Proteomes" id="UP001183817">
    <property type="component" value="Unassembled WGS sequence"/>
</dbReference>
<keyword evidence="2" id="KW-0808">Transferase</keyword>
<evidence type="ECO:0000313" key="3">
    <source>
        <dbReference type="Proteomes" id="UP001183817"/>
    </source>
</evidence>
<dbReference type="InterPro" id="IPR043129">
    <property type="entry name" value="ATPase_NBD"/>
</dbReference>
<protein>
    <submittedName>
        <fullName evidence="2">Glucokinase</fullName>
        <ecNumber evidence="2">2.7.1.2</ecNumber>
    </submittedName>
</protein>
<accession>A0ABU2BQ64</accession>
<dbReference type="GO" id="GO:0004340">
    <property type="term" value="F:glucokinase activity"/>
    <property type="evidence" value="ECO:0007669"/>
    <property type="project" value="UniProtKB-EC"/>
</dbReference>
<dbReference type="Pfam" id="PF00480">
    <property type="entry name" value="ROK"/>
    <property type="match status" value="1"/>
</dbReference>
<dbReference type="InterPro" id="IPR000600">
    <property type="entry name" value="ROK"/>
</dbReference>
<organism evidence="2 3">
    <name type="scientific">Paeniglutamicibacter sulfureus</name>
    <dbReference type="NCBI Taxonomy" id="43666"/>
    <lineage>
        <taxon>Bacteria</taxon>
        <taxon>Bacillati</taxon>
        <taxon>Actinomycetota</taxon>
        <taxon>Actinomycetes</taxon>
        <taxon>Micrococcales</taxon>
        <taxon>Micrococcaceae</taxon>
        <taxon>Paeniglutamicibacter</taxon>
    </lineage>
</organism>
<comment type="caution">
    <text evidence="2">The sequence shown here is derived from an EMBL/GenBank/DDBJ whole genome shotgun (WGS) entry which is preliminary data.</text>
</comment>
<evidence type="ECO:0000256" key="1">
    <source>
        <dbReference type="ARBA" id="ARBA00006479"/>
    </source>
</evidence>
<reference evidence="2 3" key="1">
    <citation type="submission" date="2023-07" db="EMBL/GenBank/DDBJ databases">
        <title>Sequencing the genomes of 1000 actinobacteria strains.</title>
        <authorList>
            <person name="Klenk H.-P."/>
        </authorList>
    </citation>
    <scope>NUCLEOTIDE SEQUENCE [LARGE SCALE GENOMIC DNA]</scope>
    <source>
        <strain evidence="2 3">DSM 20167</strain>
    </source>
</reference>
<dbReference type="PANTHER" id="PTHR18964:SF169">
    <property type="entry name" value="N-ACETYLMANNOSAMINE KINASE"/>
    <property type="match status" value="1"/>
</dbReference>
<evidence type="ECO:0000313" key="2">
    <source>
        <dbReference type="EMBL" id="MDR7359878.1"/>
    </source>
</evidence>
<dbReference type="RefSeq" id="WP_310292481.1">
    <property type="nucleotide sequence ID" value="NZ_BAAAWO010000001.1"/>
</dbReference>